<protein>
    <recommendedName>
        <fullName evidence="2">Cytochrome b/b6 N-terminal region profile domain-containing protein</fullName>
    </recommendedName>
</protein>
<sequence length="245" mass="27872">MTGLSFEILFPPLFGGFNRRHSPLHVFRVLKFTALCAEPINICVNSLKAGKSSFMVRRFGRHRIAFRSESCSACQNINGRKSDKNGLDAHRESVNIMDFSQALSRATGAGQVDKATLTQFFAFHFILPFITTALVLVHLLFLYKTSSNNPSGLNSDADQIPFHPYYTIKDFSRRPPSINNSHNFGLIFFQIFSETQIITPQQIHLTPRHTLNQNDIFYSPMLFFDLSLTNWAEKEKAKKSQSENC</sequence>
<evidence type="ECO:0000313" key="3">
    <source>
        <dbReference type="EMBL" id="KAK7808501.1"/>
    </source>
</evidence>
<keyword evidence="1" id="KW-0472">Membrane</keyword>
<keyword evidence="4" id="KW-1185">Reference proteome</keyword>
<dbReference type="Proteomes" id="UP001488838">
    <property type="component" value="Unassembled WGS sequence"/>
</dbReference>
<gene>
    <name evidence="3" type="ORF">U0070_014957</name>
</gene>
<keyword evidence="1" id="KW-0812">Transmembrane</keyword>
<proteinExistence type="predicted"/>
<evidence type="ECO:0000256" key="1">
    <source>
        <dbReference type="SAM" id="Phobius"/>
    </source>
</evidence>
<dbReference type="GO" id="GO:0022904">
    <property type="term" value="P:respiratory electron transport chain"/>
    <property type="evidence" value="ECO:0007669"/>
    <property type="project" value="InterPro"/>
</dbReference>
<dbReference type="AlphaFoldDB" id="A0AAW0I2E9"/>
<feature type="transmembrane region" description="Helical" evidence="1">
    <location>
        <begin position="121"/>
        <end position="143"/>
    </location>
</feature>
<dbReference type="InterPro" id="IPR005797">
    <property type="entry name" value="Cyt_b/b6_N"/>
</dbReference>
<dbReference type="GO" id="GO:0016491">
    <property type="term" value="F:oxidoreductase activity"/>
    <property type="evidence" value="ECO:0007669"/>
    <property type="project" value="InterPro"/>
</dbReference>
<organism evidence="3 4">
    <name type="scientific">Myodes glareolus</name>
    <name type="common">Bank vole</name>
    <name type="synonym">Clethrionomys glareolus</name>
    <dbReference type="NCBI Taxonomy" id="447135"/>
    <lineage>
        <taxon>Eukaryota</taxon>
        <taxon>Metazoa</taxon>
        <taxon>Chordata</taxon>
        <taxon>Craniata</taxon>
        <taxon>Vertebrata</taxon>
        <taxon>Euteleostomi</taxon>
        <taxon>Mammalia</taxon>
        <taxon>Eutheria</taxon>
        <taxon>Euarchontoglires</taxon>
        <taxon>Glires</taxon>
        <taxon>Rodentia</taxon>
        <taxon>Myomorpha</taxon>
        <taxon>Muroidea</taxon>
        <taxon>Cricetidae</taxon>
        <taxon>Arvicolinae</taxon>
        <taxon>Myodes</taxon>
    </lineage>
</organism>
<keyword evidence="1" id="KW-1133">Transmembrane helix</keyword>
<dbReference type="InterPro" id="IPR027387">
    <property type="entry name" value="Cytb/b6-like_sf"/>
</dbReference>
<feature type="domain" description="Cytochrome b/b6 N-terminal region profile" evidence="2">
    <location>
        <begin position="108"/>
        <end position="171"/>
    </location>
</feature>
<dbReference type="SUPFAM" id="SSF81342">
    <property type="entry name" value="Transmembrane di-heme cytochromes"/>
    <property type="match status" value="1"/>
</dbReference>
<dbReference type="GO" id="GO:0016020">
    <property type="term" value="C:membrane"/>
    <property type="evidence" value="ECO:0007669"/>
    <property type="project" value="InterPro"/>
</dbReference>
<dbReference type="EMBL" id="JBBHLL010000238">
    <property type="protein sequence ID" value="KAK7808501.1"/>
    <property type="molecule type" value="Genomic_DNA"/>
</dbReference>
<name>A0AAW0I2E9_MYOGA</name>
<comment type="caution">
    <text evidence="3">The sequence shown here is derived from an EMBL/GenBank/DDBJ whole genome shotgun (WGS) entry which is preliminary data.</text>
</comment>
<dbReference type="Pfam" id="PF13631">
    <property type="entry name" value="Cytochrom_B_N_2"/>
    <property type="match status" value="1"/>
</dbReference>
<reference evidence="3 4" key="1">
    <citation type="journal article" date="2023" name="bioRxiv">
        <title>Conserved and derived expression patterns and positive selection on dental genes reveal complex evolutionary context of ever-growing rodent molars.</title>
        <authorList>
            <person name="Calamari Z.T."/>
            <person name="Song A."/>
            <person name="Cohen E."/>
            <person name="Akter M."/>
            <person name="Roy R.D."/>
            <person name="Hallikas O."/>
            <person name="Christensen M.M."/>
            <person name="Li P."/>
            <person name="Marangoni P."/>
            <person name="Jernvall J."/>
            <person name="Klein O.D."/>
        </authorList>
    </citation>
    <scope>NUCLEOTIDE SEQUENCE [LARGE SCALE GENOMIC DNA]</scope>
    <source>
        <strain evidence="3">V071</strain>
    </source>
</reference>
<evidence type="ECO:0000259" key="2">
    <source>
        <dbReference type="Pfam" id="PF13631"/>
    </source>
</evidence>
<dbReference type="GO" id="GO:0009055">
    <property type="term" value="F:electron transfer activity"/>
    <property type="evidence" value="ECO:0007669"/>
    <property type="project" value="InterPro"/>
</dbReference>
<dbReference type="InterPro" id="IPR016174">
    <property type="entry name" value="Di-haem_cyt_TM"/>
</dbReference>
<evidence type="ECO:0000313" key="4">
    <source>
        <dbReference type="Proteomes" id="UP001488838"/>
    </source>
</evidence>
<accession>A0AAW0I2E9</accession>
<dbReference type="Gene3D" id="1.20.810.10">
    <property type="entry name" value="Cytochrome Bc1 Complex, Chain C"/>
    <property type="match status" value="1"/>
</dbReference>